<comment type="caution">
    <text evidence="1">The sequence shown here is derived from an EMBL/GenBank/DDBJ whole genome shotgun (WGS) entry which is preliminary data.</text>
</comment>
<gene>
    <name evidence="1" type="ORF">CTEN210_02183</name>
</gene>
<evidence type="ECO:0000313" key="2">
    <source>
        <dbReference type="Proteomes" id="UP001054902"/>
    </source>
</evidence>
<protein>
    <submittedName>
        <fullName evidence="1">Uncharacterized protein</fullName>
    </submittedName>
</protein>
<evidence type="ECO:0000313" key="1">
    <source>
        <dbReference type="EMBL" id="GFH45709.1"/>
    </source>
</evidence>
<dbReference type="Proteomes" id="UP001054902">
    <property type="component" value="Unassembled WGS sequence"/>
</dbReference>
<dbReference type="EMBL" id="BLLK01000022">
    <property type="protein sequence ID" value="GFH45709.1"/>
    <property type="molecule type" value="Genomic_DNA"/>
</dbReference>
<reference evidence="1 2" key="1">
    <citation type="journal article" date="2021" name="Sci. Rep.">
        <title>The genome of the diatom Chaetoceros tenuissimus carries an ancient integrated fragment of an extant virus.</title>
        <authorList>
            <person name="Hongo Y."/>
            <person name="Kimura K."/>
            <person name="Takaki Y."/>
            <person name="Yoshida Y."/>
            <person name="Baba S."/>
            <person name="Kobayashi G."/>
            <person name="Nagasaki K."/>
            <person name="Hano T."/>
            <person name="Tomaru Y."/>
        </authorList>
    </citation>
    <scope>NUCLEOTIDE SEQUENCE [LARGE SCALE GENOMIC DNA]</scope>
    <source>
        <strain evidence="1 2">NIES-3715</strain>
    </source>
</reference>
<organism evidence="1 2">
    <name type="scientific">Chaetoceros tenuissimus</name>
    <dbReference type="NCBI Taxonomy" id="426638"/>
    <lineage>
        <taxon>Eukaryota</taxon>
        <taxon>Sar</taxon>
        <taxon>Stramenopiles</taxon>
        <taxon>Ochrophyta</taxon>
        <taxon>Bacillariophyta</taxon>
        <taxon>Coscinodiscophyceae</taxon>
        <taxon>Chaetocerotophycidae</taxon>
        <taxon>Chaetocerotales</taxon>
        <taxon>Chaetocerotaceae</taxon>
        <taxon>Chaetoceros</taxon>
    </lineage>
</organism>
<keyword evidence="2" id="KW-1185">Reference proteome</keyword>
<proteinExistence type="predicted"/>
<sequence>MGFPNRLESSHILKEAVSLRGGGRKEYGSFNLDSFQSNFNRYRERYIPTPRYFNGASSQNIPSSSSCSDIMPSLPNILLLTAFSFALSEMLNFCGLFQDRPGRKGKQQSREFMSQFDSDSDFDTNADRLFESIEGWWYRQRHQRGGILQIKTWKRRFSAIWNVYQHLGFAGLLHHFSFKHQFAIGCSVGMIFHRLSMSLAMIGFYIYVGSEMLSNMQEFSRDEFGKNEMFPISRYHPDDDSKEDNIISNILEVSSCVLDRIRWAGRQGFQCLIQMLNDSDETFDNSVGTIIIGIIIGVGIKSLL</sequence>
<name>A0AAD3H0U0_9STRA</name>
<accession>A0AAD3H0U0</accession>
<dbReference type="AlphaFoldDB" id="A0AAD3H0U0"/>